<evidence type="ECO:0000313" key="9">
    <source>
        <dbReference type="Proteomes" id="UP000022645"/>
    </source>
</evidence>
<accession>X8IQP6</accession>
<name>X8IQP6_9FIRM</name>
<dbReference type="PROSITE" id="PS50880">
    <property type="entry name" value="TOPRIM"/>
    <property type="match status" value="1"/>
</dbReference>
<evidence type="ECO:0000256" key="5">
    <source>
        <dbReference type="ARBA" id="ARBA00022705"/>
    </source>
</evidence>
<dbReference type="GO" id="GO:0016779">
    <property type="term" value="F:nucleotidyltransferase activity"/>
    <property type="evidence" value="ECO:0007669"/>
    <property type="project" value="UniProtKB-KW"/>
</dbReference>
<dbReference type="AlphaFoldDB" id="X8IQP6"/>
<reference evidence="8 9" key="1">
    <citation type="submission" date="2014-01" db="EMBL/GenBank/DDBJ databases">
        <authorList>
            <person name="Durkin A.S."/>
            <person name="McCorrison J."/>
            <person name="Torralba M."/>
            <person name="Gillis M."/>
            <person name="Haft D.H."/>
            <person name="Methe B."/>
            <person name="Sutton G."/>
            <person name="Nelson K.E."/>
        </authorList>
    </citation>
    <scope>NUCLEOTIDE SEQUENCE [LARGE SCALE GENOMIC DNA]</scope>
    <source>
        <strain evidence="8 9">ATCC 33093</strain>
    </source>
</reference>
<dbReference type="Pfam" id="PF13154">
    <property type="entry name" value="DUF3991"/>
    <property type="match status" value="1"/>
</dbReference>
<feature type="domain" description="Toprim" evidence="7">
    <location>
        <begin position="199"/>
        <end position="291"/>
    </location>
</feature>
<dbReference type="InterPro" id="IPR025054">
    <property type="entry name" value="DUF3991"/>
</dbReference>
<dbReference type="CDD" id="cd01029">
    <property type="entry name" value="TOPRIM_primases"/>
    <property type="match status" value="1"/>
</dbReference>
<dbReference type="SUPFAM" id="SSF56731">
    <property type="entry name" value="DNA primase core"/>
    <property type="match status" value="1"/>
</dbReference>
<dbReference type="InterPro" id="IPR006171">
    <property type="entry name" value="TOPRIM_dom"/>
</dbReference>
<dbReference type="GO" id="GO:0006269">
    <property type="term" value="P:DNA replication, synthesis of primer"/>
    <property type="evidence" value="ECO:0007669"/>
    <property type="project" value="UniProtKB-KW"/>
</dbReference>
<keyword evidence="5" id="KW-0235">DNA replication</keyword>
<keyword evidence="2" id="KW-0639">Primosome</keyword>
<dbReference type="Pfam" id="PF13155">
    <property type="entry name" value="Toprim_2"/>
    <property type="match status" value="1"/>
</dbReference>
<dbReference type="Proteomes" id="UP000022645">
    <property type="component" value="Unassembled WGS sequence"/>
</dbReference>
<dbReference type="InterPro" id="IPR050219">
    <property type="entry name" value="DnaG_primase"/>
</dbReference>
<dbReference type="InterPro" id="IPR036977">
    <property type="entry name" value="DNA_primase_Znf_CHC2"/>
</dbReference>
<proteinExistence type="predicted"/>
<protein>
    <submittedName>
        <fullName evidence="8">Toprim domain protein</fullName>
    </submittedName>
</protein>
<keyword evidence="3" id="KW-0808">Transferase</keyword>
<comment type="caution">
    <text evidence="8">The sequence shown here is derived from an EMBL/GenBank/DDBJ whole genome shotgun (WGS) entry which is preliminary data.</text>
</comment>
<dbReference type="GO" id="GO:0000428">
    <property type="term" value="C:DNA-directed RNA polymerase complex"/>
    <property type="evidence" value="ECO:0007669"/>
    <property type="project" value="UniProtKB-KW"/>
</dbReference>
<evidence type="ECO:0000256" key="1">
    <source>
        <dbReference type="ARBA" id="ARBA00022478"/>
    </source>
</evidence>
<dbReference type="GO" id="GO:0003677">
    <property type="term" value="F:DNA binding"/>
    <property type="evidence" value="ECO:0007669"/>
    <property type="project" value="InterPro"/>
</dbReference>
<keyword evidence="1" id="KW-0240">DNA-directed RNA polymerase</keyword>
<evidence type="ECO:0000259" key="7">
    <source>
        <dbReference type="PROSITE" id="PS50880"/>
    </source>
</evidence>
<evidence type="ECO:0000256" key="4">
    <source>
        <dbReference type="ARBA" id="ARBA00022695"/>
    </source>
</evidence>
<dbReference type="SUPFAM" id="SSF57783">
    <property type="entry name" value="Zinc beta-ribbon"/>
    <property type="match status" value="1"/>
</dbReference>
<dbReference type="InterPro" id="IPR034154">
    <property type="entry name" value="TOPRIM_DnaG/twinkle"/>
</dbReference>
<dbReference type="RefSeq" id="WP_036381268.1">
    <property type="nucleotide sequence ID" value="NZ_JALU01000020.1"/>
</dbReference>
<dbReference type="GO" id="GO:0008270">
    <property type="term" value="F:zinc ion binding"/>
    <property type="evidence" value="ECO:0007669"/>
    <property type="project" value="InterPro"/>
</dbReference>
<dbReference type="PANTHER" id="PTHR30313:SF2">
    <property type="entry name" value="DNA PRIMASE"/>
    <property type="match status" value="1"/>
</dbReference>
<dbReference type="GO" id="GO:0005737">
    <property type="term" value="C:cytoplasm"/>
    <property type="evidence" value="ECO:0007669"/>
    <property type="project" value="TreeGrafter"/>
</dbReference>
<sequence>MINLNEIKRDVNIVEYARIIGLHPVKVGRYYTLKEHDSVRINPDKNIFVRNSTGECGSVVDFAMAFAGLNFKDAINEISKYTGAGVSEISNSTDVTVKKEYEKDKAFSLKLPEQDSNMKNVFAYLCKTRGIDQQIVQEMVEKKVLYQDIHKNCVFVSREESGKPKFASIRGTNTYKKFVADAFGCNYSYGLRLPSNGKSSLIVTESAIDSMSVMNLIKLNGNDYHDYDFIALSGVGKGETVVKNAVVSKGYSRVYLCLDNDDAGRKASIHLKENIEKTTGIDVKIQLPRIGKDYNDMLIAVKEKTKENTKDFKKCIDREL</sequence>
<evidence type="ECO:0000256" key="2">
    <source>
        <dbReference type="ARBA" id="ARBA00022515"/>
    </source>
</evidence>
<dbReference type="EMBL" id="JALU01000020">
    <property type="protein sequence ID" value="EUC52120.1"/>
    <property type="molecule type" value="Genomic_DNA"/>
</dbReference>
<evidence type="ECO:0000256" key="6">
    <source>
        <dbReference type="ARBA" id="ARBA00023163"/>
    </source>
</evidence>
<evidence type="ECO:0000256" key="3">
    <source>
        <dbReference type="ARBA" id="ARBA00022679"/>
    </source>
</evidence>
<dbReference type="PANTHER" id="PTHR30313">
    <property type="entry name" value="DNA PRIMASE"/>
    <property type="match status" value="1"/>
</dbReference>
<evidence type="ECO:0000313" key="8">
    <source>
        <dbReference type="EMBL" id="EUC52120.1"/>
    </source>
</evidence>
<dbReference type="Gene3D" id="3.40.1360.10">
    <property type="match status" value="1"/>
</dbReference>
<keyword evidence="6" id="KW-0804">Transcription</keyword>
<keyword evidence="4" id="KW-0548">Nucleotidyltransferase</keyword>
<dbReference type="Gene3D" id="3.90.580.10">
    <property type="entry name" value="Zinc finger, CHC2-type domain"/>
    <property type="match status" value="1"/>
</dbReference>
<gene>
    <name evidence="8" type="ORF">HMPREF0581_0320</name>
</gene>
<dbReference type="GO" id="GO:1990077">
    <property type="term" value="C:primosome complex"/>
    <property type="evidence" value="ECO:0007669"/>
    <property type="project" value="UniProtKB-KW"/>
</dbReference>
<organism evidence="8 9">
    <name type="scientific">Mogibacterium timidum ATCC 33093</name>
    <dbReference type="NCBI Taxonomy" id="1401079"/>
    <lineage>
        <taxon>Bacteria</taxon>
        <taxon>Bacillati</taxon>
        <taxon>Bacillota</taxon>
        <taxon>Clostridia</taxon>
        <taxon>Peptostreptococcales</taxon>
        <taxon>Anaerovoracaceae</taxon>
        <taxon>Mogibacterium</taxon>
    </lineage>
</organism>